<dbReference type="Gene3D" id="3.60.21.10">
    <property type="match status" value="1"/>
</dbReference>
<dbReference type="InterPro" id="IPR000979">
    <property type="entry name" value="Phosphodiesterase_MJ0936/Vps29"/>
</dbReference>
<dbReference type="SUPFAM" id="SSF56300">
    <property type="entry name" value="Metallo-dependent phosphatases"/>
    <property type="match status" value="1"/>
</dbReference>
<dbReference type="NCBIfam" id="TIGR00040">
    <property type="entry name" value="yfcE"/>
    <property type="match status" value="1"/>
</dbReference>
<dbReference type="CDD" id="cd00841">
    <property type="entry name" value="MPP_YfcE"/>
    <property type="match status" value="1"/>
</dbReference>
<evidence type="ECO:0000313" key="5">
    <source>
        <dbReference type="Proteomes" id="UP000037405"/>
    </source>
</evidence>
<feature type="domain" description="Calcineurin-like phosphoesterase" evidence="3">
    <location>
        <begin position="1"/>
        <end position="145"/>
    </location>
</feature>
<accession>A0A0M0GNT9</accession>
<dbReference type="Proteomes" id="UP000037405">
    <property type="component" value="Unassembled WGS sequence"/>
</dbReference>
<dbReference type="AlphaFoldDB" id="A0A0M0GNT9"/>
<evidence type="ECO:0000256" key="2">
    <source>
        <dbReference type="RuleBase" id="RU362039"/>
    </source>
</evidence>
<dbReference type="PANTHER" id="PTHR11124">
    <property type="entry name" value="VACUOLAR SORTING PROTEIN VPS29"/>
    <property type="match status" value="1"/>
</dbReference>
<evidence type="ECO:0000256" key="1">
    <source>
        <dbReference type="ARBA" id="ARBA00008950"/>
    </source>
</evidence>
<dbReference type="EC" id="3.1.4.-" evidence="2"/>
<dbReference type="GO" id="GO:0046872">
    <property type="term" value="F:metal ion binding"/>
    <property type="evidence" value="ECO:0007669"/>
    <property type="project" value="UniProtKB-KW"/>
</dbReference>
<dbReference type="Pfam" id="PF12850">
    <property type="entry name" value="Metallophos_2"/>
    <property type="match status" value="1"/>
</dbReference>
<dbReference type="InterPro" id="IPR029052">
    <property type="entry name" value="Metallo-depent_PP-like"/>
</dbReference>
<keyword evidence="2" id="KW-0479">Metal-binding</keyword>
<sequence length="167" mass="19107">MNILVVSDSHGSKEELADLSRMYAGKMDVMIHCGDSELRADDEVLDHFKVVRGNCDMDQRFPETHLEEGDGRRLLVTHGHLYGIKMSLMKLKYKAEELGADMVFFGHSHELGAELMDGILFLNPGSILLPRGRHEKTYALIETTKHKIHVKFLTEKHELVEEIEFDM</sequence>
<dbReference type="STRING" id="189381.GCA_900166615_04175"/>
<reference evidence="5" key="1">
    <citation type="submission" date="2015-07" db="EMBL/GenBank/DDBJ databases">
        <title>Fjat-14235 jcm11544.</title>
        <authorList>
            <person name="Liu B."/>
            <person name="Wang J."/>
            <person name="Zhu Y."/>
            <person name="Liu G."/>
            <person name="Chen Q."/>
            <person name="Chen Z."/>
            <person name="Lan J."/>
            <person name="Che J."/>
            <person name="Ge C."/>
            <person name="Shi H."/>
            <person name="Pan Z."/>
            <person name="Liu X."/>
        </authorList>
    </citation>
    <scope>NUCLEOTIDE SEQUENCE [LARGE SCALE GENOMIC DNA]</scope>
    <source>
        <strain evidence="5">JCM 11544</strain>
    </source>
</reference>
<dbReference type="PATRIC" id="fig|189381.12.peg.304"/>
<protein>
    <recommendedName>
        <fullName evidence="2">Phosphoesterase</fullName>
        <ecNumber evidence="2">3.1.4.-</ecNumber>
    </recommendedName>
</protein>
<dbReference type="GO" id="GO:0016787">
    <property type="term" value="F:hydrolase activity"/>
    <property type="evidence" value="ECO:0007669"/>
    <property type="project" value="UniProtKB-UniRule"/>
</dbReference>
<evidence type="ECO:0000313" key="4">
    <source>
        <dbReference type="EMBL" id="KON91177.1"/>
    </source>
</evidence>
<name>A0A0M0GNT9_9BACI</name>
<gene>
    <name evidence="4" type="ORF">AF331_01140</name>
</gene>
<dbReference type="InterPro" id="IPR024654">
    <property type="entry name" value="Calcineurin-like_PHP_lpxH"/>
</dbReference>
<dbReference type="EMBL" id="LGUE01000001">
    <property type="protein sequence ID" value="KON91177.1"/>
    <property type="molecule type" value="Genomic_DNA"/>
</dbReference>
<organism evidence="4 5">
    <name type="scientific">Rossellomorea marisflavi</name>
    <dbReference type="NCBI Taxonomy" id="189381"/>
    <lineage>
        <taxon>Bacteria</taxon>
        <taxon>Bacillati</taxon>
        <taxon>Bacillota</taxon>
        <taxon>Bacilli</taxon>
        <taxon>Bacillales</taxon>
        <taxon>Bacillaceae</taxon>
        <taxon>Rossellomorea</taxon>
    </lineage>
</organism>
<comment type="cofactor">
    <cofactor evidence="2">
        <name>a divalent metal cation</name>
        <dbReference type="ChEBI" id="CHEBI:60240"/>
    </cofactor>
</comment>
<keyword evidence="5" id="KW-1185">Reference proteome</keyword>
<proteinExistence type="inferred from homology"/>
<dbReference type="RefSeq" id="WP_053426402.1">
    <property type="nucleotide sequence ID" value="NZ_BSED01000119.1"/>
</dbReference>
<comment type="similarity">
    <text evidence="1 2">Belongs to the metallophosphoesterase superfamily. YfcE family.</text>
</comment>
<comment type="caution">
    <text evidence="4">The sequence shown here is derived from an EMBL/GenBank/DDBJ whole genome shotgun (WGS) entry which is preliminary data.</text>
</comment>
<dbReference type="OrthoDB" id="9800565at2"/>
<evidence type="ECO:0000259" key="3">
    <source>
        <dbReference type="Pfam" id="PF12850"/>
    </source>
</evidence>
<dbReference type="InterPro" id="IPR041802">
    <property type="entry name" value="MPP_YfcE"/>
</dbReference>